<feature type="compositionally biased region" description="Low complexity" evidence="3">
    <location>
        <begin position="59"/>
        <end position="68"/>
    </location>
</feature>
<evidence type="ECO:0000256" key="3">
    <source>
        <dbReference type="SAM" id="MobiDB-lite"/>
    </source>
</evidence>
<dbReference type="PROSITE" id="PS50297">
    <property type="entry name" value="ANK_REP_REGION"/>
    <property type="match status" value="2"/>
</dbReference>
<dbReference type="Proteomes" id="UP000325440">
    <property type="component" value="Unassembled WGS sequence"/>
</dbReference>
<keyword evidence="5" id="KW-1185">Reference proteome</keyword>
<dbReference type="AlphaFoldDB" id="A0A5E4MHN1"/>
<accession>A0A5E4MHN1</accession>
<dbReference type="InterPro" id="IPR002110">
    <property type="entry name" value="Ankyrin_rpt"/>
</dbReference>
<keyword evidence="1" id="KW-0040">ANK repeat</keyword>
<sequence>MYSARNRNAMITDDTFQIQDWLRSNGTNHHDRGSYPEFDYHRRIRPLSPVKGHHRVSSTATAAAAAAADGRGPDRRRQLKSMESLLGLSDENINGKHGILNAEVVTRASPDVQDSLDRALMDFEETLELAFQSNSIVPPPRGFSNHNLVEGDESNFNKLDSSFESNTTGSSGYSTKPDHSMHRSVNTYNELQIIREQMVKSLEIIKDLEEQVKLVPMLKVQVSSLNMEKQRLSSELDEYKRMDSINKNATVGSDRCPPEIIVDDRDRRVIVSTREMGVNCVPMCRDVGVTTPMITAAAVAAYTSASTMTDEKTPVEPVTVTVAAYTQTVADVKPSTVTAYTQTDVTATAAPTIATPVTKIDVGTQSMRPATVRTFTVGVMAKPRTYDASVAARPSLKHVGCTADMTDATATTAMVKLDTLVTPPPVTRTTQTDVDVVPVLQACTTQTDIVVAPVLQARTTQTDAAGDNGVDDDQNHSTVQTDTASEKPQWDSGGRLVAAIGRRSNSFHHYTMATVAVAKDPPPVAVTSKIPRLKQPVTPEFNRKVLNRQDTYTKTAAEIVCHDQPSPSLPSLPPHVADDDCSFDDVKTNEPSTQEHQKGHPEIDNINFKPIRDDVYKDNPSKEMRGALKVLNDSLKKTSATLLPRTQLKQAIDIVREEWFKVSSSSSCGGHLVKNYINWFQSYSPVLLEFIINMTDAAGNTVLHYAISHGNFDVVSTILDTCACNVNLSNDAGYSSVMLVSLTEIKNNEEMKIIKRLFTLGDVNLQAKKHGQTTLMLAVSHGKTEIVKLLLECGADLNMQDEDGSTALMCAAEHGLQEIVNILLSCPECDVSIADNDGSTALSIAMEAGHKEIGIALYAKQHILSRENSPFNLSKTKRSRSANNVMPSNMSYSHLSLKKSPSLQPREYATLSSMLKTRTP</sequence>
<evidence type="ECO:0000256" key="1">
    <source>
        <dbReference type="PROSITE-ProRule" id="PRU00023"/>
    </source>
</evidence>
<dbReference type="SMART" id="SM00248">
    <property type="entry name" value="ANK"/>
    <property type="match status" value="4"/>
</dbReference>
<evidence type="ECO:0000256" key="2">
    <source>
        <dbReference type="SAM" id="Coils"/>
    </source>
</evidence>
<dbReference type="OrthoDB" id="5406014at2759"/>
<dbReference type="Pfam" id="PF12796">
    <property type="entry name" value="Ank_2"/>
    <property type="match status" value="1"/>
</dbReference>
<feature type="coiled-coil region" evidence="2">
    <location>
        <begin position="191"/>
        <end position="242"/>
    </location>
</feature>
<dbReference type="InterPro" id="IPR036770">
    <property type="entry name" value="Ankyrin_rpt-contain_sf"/>
</dbReference>
<dbReference type="InterPro" id="IPR047184">
    <property type="entry name" value="KANK1-4"/>
</dbReference>
<dbReference type="Pfam" id="PF13637">
    <property type="entry name" value="Ank_4"/>
    <property type="match status" value="1"/>
</dbReference>
<organism evidence="4 5">
    <name type="scientific">Cinara cedri</name>
    <dbReference type="NCBI Taxonomy" id="506608"/>
    <lineage>
        <taxon>Eukaryota</taxon>
        <taxon>Metazoa</taxon>
        <taxon>Ecdysozoa</taxon>
        <taxon>Arthropoda</taxon>
        <taxon>Hexapoda</taxon>
        <taxon>Insecta</taxon>
        <taxon>Pterygota</taxon>
        <taxon>Neoptera</taxon>
        <taxon>Paraneoptera</taxon>
        <taxon>Hemiptera</taxon>
        <taxon>Sternorrhyncha</taxon>
        <taxon>Aphidomorpha</taxon>
        <taxon>Aphidoidea</taxon>
        <taxon>Aphididae</taxon>
        <taxon>Lachninae</taxon>
        <taxon>Cinara</taxon>
    </lineage>
</organism>
<dbReference type="EMBL" id="CABPRJ010000546">
    <property type="protein sequence ID" value="VVC30878.1"/>
    <property type="molecule type" value="Genomic_DNA"/>
</dbReference>
<name>A0A5E4MHN1_9HEMI</name>
<feature type="repeat" description="ANK" evidence="1">
    <location>
        <begin position="698"/>
        <end position="731"/>
    </location>
</feature>
<dbReference type="Gene3D" id="1.25.40.20">
    <property type="entry name" value="Ankyrin repeat-containing domain"/>
    <property type="match status" value="1"/>
</dbReference>
<dbReference type="PANTHER" id="PTHR24168">
    <property type="entry name" value="KN MOTIF AND ANKYRIN REPEAT DOMAIN-CONTAINING"/>
    <property type="match status" value="1"/>
</dbReference>
<dbReference type="PROSITE" id="PS50088">
    <property type="entry name" value="ANK_REPEAT"/>
    <property type="match status" value="2"/>
</dbReference>
<dbReference type="GO" id="GO:0005737">
    <property type="term" value="C:cytoplasm"/>
    <property type="evidence" value="ECO:0007669"/>
    <property type="project" value="TreeGrafter"/>
</dbReference>
<dbReference type="PRINTS" id="PR01415">
    <property type="entry name" value="ANKYRIN"/>
</dbReference>
<dbReference type="PANTHER" id="PTHR24168:SF21">
    <property type="entry name" value="KANK, ISOFORM D"/>
    <property type="match status" value="1"/>
</dbReference>
<feature type="repeat" description="ANK" evidence="1">
    <location>
        <begin position="770"/>
        <end position="802"/>
    </location>
</feature>
<dbReference type="GO" id="GO:0030837">
    <property type="term" value="P:negative regulation of actin filament polymerization"/>
    <property type="evidence" value="ECO:0007669"/>
    <property type="project" value="InterPro"/>
</dbReference>
<dbReference type="GO" id="GO:0005856">
    <property type="term" value="C:cytoskeleton"/>
    <property type="evidence" value="ECO:0007669"/>
    <property type="project" value="TreeGrafter"/>
</dbReference>
<protein>
    <submittedName>
        <fullName evidence="4">Ankyrin repeat-containing domain,Ankyrin repeat</fullName>
    </submittedName>
</protein>
<evidence type="ECO:0000313" key="4">
    <source>
        <dbReference type="EMBL" id="VVC30878.1"/>
    </source>
</evidence>
<reference evidence="4 5" key="1">
    <citation type="submission" date="2019-08" db="EMBL/GenBank/DDBJ databases">
        <authorList>
            <person name="Alioto T."/>
            <person name="Alioto T."/>
            <person name="Gomez Garrido J."/>
        </authorList>
    </citation>
    <scope>NUCLEOTIDE SEQUENCE [LARGE SCALE GENOMIC DNA]</scope>
</reference>
<feature type="region of interest" description="Disordered" evidence="3">
    <location>
        <begin position="463"/>
        <end position="493"/>
    </location>
</feature>
<evidence type="ECO:0000313" key="5">
    <source>
        <dbReference type="Proteomes" id="UP000325440"/>
    </source>
</evidence>
<feature type="region of interest" description="Disordered" evidence="3">
    <location>
        <begin position="50"/>
        <end position="75"/>
    </location>
</feature>
<keyword evidence="2" id="KW-0175">Coiled coil</keyword>
<dbReference type="SUPFAM" id="SSF48403">
    <property type="entry name" value="Ankyrin repeat"/>
    <property type="match status" value="1"/>
</dbReference>
<proteinExistence type="predicted"/>
<gene>
    <name evidence="4" type="ORF">CINCED_3A005791</name>
</gene>